<name>A0ABU7IAY4_9SPHI</name>
<evidence type="ECO:0000259" key="2">
    <source>
        <dbReference type="Pfam" id="PF02129"/>
    </source>
</evidence>
<dbReference type="InterPro" id="IPR005674">
    <property type="entry name" value="CocE/Ser_esterase"/>
</dbReference>
<dbReference type="RefSeq" id="WP_330108935.1">
    <property type="nucleotide sequence ID" value="NZ_JAZDQT010000003.1"/>
</dbReference>
<comment type="caution">
    <text evidence="3">The sequence shown here is derived from an EMBL/GenBank/DDBJ whole genome shotgun (WGS) entry which is preliminary data.</text>
</comment>
<keyword evidence="4" id="KW-1185">Reference proteome</keyword>
<keyword evidence="3" id="KW-0378">Hydrolase</keyword>
<dbReference type="InterPro" id="IPR008979">
    <property type="entry name" value="Galactose-bd-like_sf"/>
</dbReference>
<organism evidence="3 4">
    <name type="scientific">Pedobacter albus</name>
    <dbReference type="NCBI Taxonomy" id="3113905"/>
    <lineage>
        <taxon>Bacteria</taxon>
        <taxon>Pseudomonadati</taxon>
        <taxon>Bacteroidota</taxon>
        <taxon>Sphingobacteriia</taxon>
        <taxon>Sphingobacteriales</taxon>
        <taxon>Sphingobacteriaceae</taxon>
        <taxon>Pedobacter</taxon>
    </lineage>
</organism>
<evidence type="ECO:0000256" key="1">
    <source>
        <dbReference type="SAM" id="SignalP"/>
    </source>
</evidence>
<dbReference type="Gene3D" id="2.60.120.260">
    <property type="entry name" value="Galactose-binding domain-like"/>
    <property type="match status" value="1"/>
</dbReference>
<dbReference type="InterPro" id="IPR000383">
    <property type="entry name" value="Xaa-Pro-like_dom"/>
</dbReference>
<dbReference type="Gene3D" id="3.40.50.1820">
    <property type="entry name" value="alpha/beta hydrolase"/>
    <property type="match status" value="1"/>
</dbReference>
<dbReference type="SUPFAM" id="SSF49785">
    <property type="entry name" value="Galactose-binding domain-like"/>
    <property type="match status" value="1"/>
</dbReference>
<dbReference type="SUPFAM" id="SSF53474">
    <property type="entry name" value="alpha/beta-Hydrolases"/>
    <property type="match status" value="1"/>
</dbReference>
<dbReference type="Proteomes" id="UP001336835">
    <property type="component" value="Unassembled WGS sequence"/>
</dbReference>
<feature type="chain" id="PRO_5046669417" evidence="1">
    <location>
        <begin position="21"/>
        <end position="577"/>
    </location>
</feature>
<protein>
    <submittedName>
        <fullName evidence="3">CocE/NonD family hydrolase</fullName>
    </submittedName>
</protein>
<dbReference type="Gene3D" id="1.10.3020.10">
    <property type="entry name" value="alpha-amino acid ester hydrolase ( Helical cap domain)"/>
    <property type="match status" value="1"/>
</dbReference>
<gene>
    <name evidence="3" type="ORF">VRU48_16030</name>
</gene>
<evidence type="ECO:0000313" key="4">
    <source>
        <dbReference type="Proteomes" id="UP001336835"/>
    </source>
</evidence>
<dbReference type="Pfam" id="PF02129">
    <property type="entry name" value="Peptidase_S15"/>
    <property type="match status" value="1"/>
</dbReference>
<dbReference type="NCBIfam" id="TIGR00976">
    <property type="entry name" value="CocE_NonD"/>
    <property type="match status" value="1"/>
</dbReference>
<sequence>MRKTFSLAMLCLLLSLGSRAQTTKPAAQKDLSAYLVQDSLLIPTKVGAQISALVVRKKNVAEKQAAILSFTIYARLSDINKAIEAADKGYVGVVAYTRGKKNSPDEAVPYEYDGRDATAVIDWISKQPWSNQKVAMYGGSYNGFTQWAATKHLHPALKTIVTSASASPGLDVPMTNNVVMNFLFSWTYYTTNNKLLDNADYNNKQWNDLDDRWYAAGTPYPTLDSLLGRPKNKIFRRWLAHPSYDSYWQSMIPYQDDFAKIDIPILSTTGYFDGGQIGEMYYYREHLKYNPKAEHYLLVGPYGHFGAQGYPDSVYNGYKIDPVAQIPIHDIIYQWFDYILKGGPKPTVLKDKVNYQLMGANQWLSAPSLKQMANDSLVLYLSNARDQEVFKLSDKKPLKEAFLKQEIDFKDRSNKHSYFWLRNITYDTLFHNGLMFYSKPLPEAVNLTSNFTGQMKVMINKKDMDYSVVLFELTPEGKYFYLSYFMGRASYAANHSKRKLLVPGKKETLPFSNTYLSVKKLSKGSRIVALVNINKSASEQINYGTGKDVNLESIKDAKEPLQVKWYNDSYIKLPILR</sequence>
<evidence type="ECO:0000313" key="3">
    <source>
        <dbReference type="EMBL" id="MEE1946635.1"/>
    </source>
</evidence>
<dbReference type="GO" id="GO:0016787">
    <property type="term" value="F:hydrolase activity"/>
    <property type="evidence" value="ECO:0007669"/>
    <property type="project" value="UniProtKB-KW"/>
</dbReference>
<accession>A0ABU7IAY4</accession>
<feature type="domain" description="Xaa-Pro dipeptidyl-peptidase-like" evidence="2">
    <location>
        <begin position="69"/>
        <end position="305"/>
    </location>
</feature>
<reference evidence="3 4" key="1">
    <citation type="submission" date="2024-01" db="EMBL/GenBank/DDBJ databases">
        <title>Pedobacter sp. nov., isolated from fresh soil.</title>
        <authorList>
            <person name="Le N.T.T."/>
        </authorList>
    </citation>
    <scope>NUCLEOTIDE SEQUENCE [LARGE SCALE GENOMIC DNA]</scope>
    <source>
        <strain evidence="3 4">KR3-3</strain>
    </source>
</reference>
<dbReference type="EMBL" id="JAZDQT010000003">
    <property type="protein sequence ID" value="MEE1946635.1"/>
    <property type="molecule type" value="Genomic_DNA"/>
</dbReference>
<dbReference type="InterPro" id="IPR029058">
    <property type="entry name" value="AB_hydrolase_fold"/>
</dbReference>
<proteinExistence type="predicted"/>
<keyword evidence="1" id="KW-0732">Signal</keyword>
<feature type="signal peptide" evidence="1">
    <location>
        <begin position="1"/>
        <end position="20"/>
    </location>
</feature>